<dbReference type="OrthoDB" id="884905at2759"/>
<accession>A0A2U1MJ11</accession>
<dbReference type="Proteomes" id="UP000245207">
    <property type="component" value="Unassembled WGS sequence"/>
</dbReference>
<feature type="chain" id="PRO_5015458327" evidence="1">
    <location>
        <begin position="27"/>
        <end position="84"/>
    </location>
</feature>
<proteinExistence type="predicted"/>
<gene>
    <name evidence="2" type="ORF">CTI12_AA375050</name>
</gene>
<keyword evidence="1" id="KW-0732">Signal</keyword>
<protein>
    <submittedName>
        <fullName evidence="2">Uncharacterized protein</fullName>
    </submittedName>
</protein>
<dbReference type="PANTHER" id="PTHR36896:SF2">
    <property type="entry name" value="OS01G0729500 PROTEIN"/>
    <property type="match status" value="1"/>
</dbReference>
<dbReference type="EMBL" id="PKPP01005160">
    <property type="protein sequence ID" value="PWA61214.1"/>
    <property type="molecule type" value="Genomic_DNA"/>
</dbReference>
<evidence type="ECO:0000313" key="3">
    <source>
        <dbReference type="Proteomes" id="UP000245207"/>
    </source>
</evidence>
<dbReference type="AlphaFoldDB" id="A0A2U1MJ11"/>
<evidence type="ECO:0000256" key="1">
    <source>
        <dbReference type="SAM" id="SignalP"/>
    </source>
</evidence>
<name>A0A2U1MJ11_ARTAN</name>
<organism evidence="2 3">
    <name type="scientific">Artemisia annua</name>
    <name type="common">Sweet wormwood</name>
    <dbReference type="NCBI Taxonomy" id="35608"/>
    <lineage>
        <taxon>Eukaryota</taxon>
        <taxon>Viridiplantae</taxon>
        <taxon>Streptophyta</taxon>
        <taxon>Embryophyta</taxon>
        <taxon>Tracheophyta</taxon>
        <taxon>Spermatophyta</taxon>
        <taxon>Magnoliopsida</taxon>
        <taxon>eudicotyledons</taxon>
        <taxon>Gunneridae</taxon>
        <taxon>Pentapetalae</taxon>
        <taxon>asterids</taxon>
        <taxon>campanulids</taxon>
        <taxon>Asterales</taxon>
        <taxon>Asteraceae</taxon>
        <taxon>Asteroideae</taxon>
        <taxon>Anthemideae</taxon>
        <taxon>Artemisiinae</taxon>
        <taxon>Artemisia</taxon>
    </lineage>
</organism>
<reference evidence="2 3" key="1">
    <citation type="journal article" date="2018" name="Mol. Plant">
        <title>The genome of Artemisia annua provides insight into the evolution of Asteraceae family and artemisinin biosynthesis.</title>
        <authorList>
            <person name="Shen Q."/>
            <person name="Zhang L."/>
            <person name="Liao Z."/>
            <person name="Wang S."/>
            <person name="Yan T."/>
            <person name="Shi P."/>
            <person name="Liu M."/>
            <person name="Fu X."/>
            <person name="Pan Q."/>
            <person name="Wang Y."/>
            <person name="Lv Z."/>
            <person name="Lu X."/>
            <person name="Zhang F."/>
            <person name="Jiang W."/>
            <person name="Ma Y."/>
            <person name="Chen M."/>
            <person name="Hao X."/>
            <person name="Li L."/>
            <person name="Tang Y."/>
            <person name="Lv G."/>
            <person name="Zhou Y."/>
            <person name="Sun X."/>
            <person name="Brodelius P.E."/>
            <person name="Rose J.K.C."/>
            <person name="Tang K."/>
        </authorList>
    </citation>
    <scope>NUCLEOTIDE SEQUENCE [LARGE SCALE GENOMIC DNA]</scope>
    <source>
        <strain evidence="3">cv. Huhao1</strain>
        <tissue evidence="2">Leaf</tissue>
    </source>
</reference>
<dbReference type="PANTHER" id="PTHR36896">
    <property type="entry name" value="OS01G0729500 PROTEIN"/>
    <property type="match status" value="1"/>
</dbReference>
<keyword evidence="3" id="KW-1185">Reference proteome</keyword>
<sequence>MVIRVSNLIPIFIIFLLLIATSPSYGLKNNKNQVKEECESVVSKSQCVKNINCRWCQSDVLDDSCFTKSESLRLPSHLFICLFL</sequence>
<comment type="caution">
    <text evidence="2">The sequence shown here is derived from an EMBL/GenBank/DDBJ whole genome shotgun (WGS) entry which is preliminary data.</text>
</comment>
<feature type="signal peptide" evidence="1">
    <location>
        <begin position="1"/>
        <end position="26"/>
    </location>
</feature>
<evidence type="ECO:0000313" key="2">
    <source>
        <dbReference type="EMBL" id="PWA61214.1"/>
    </source>
</evidence>